<keyword evidence="12" id="KW-0902">Two-component regulatory system</keyword>
<evidence type="ECO:0000256" key="11">
    <source>
        <dbReference type="ARBA" id="ARBA00022989"/>
    </source>
</evidence>
<dbReference type="GO" id="GO:0005524">
    <property type="term" value="F:ATP binding"/>
    <property type="evidence" value="ECO:0007669"/>
    <property type="project" value="UniProtKB-KW"/>
</dbReference>
<dbReference type="PIRSF" id="PIRSF037314">
    <property type="entry name" value="STHK_MctS"/>
    <property type="match status" value="1"/>
</dbReference>
<dbReference type="AlphaFoldDB" id="A0A6A8A7Q6"/>
<evidence type="ECO:0000256" key="7">
    <source>
        <dbReference type="ARBA" id="ARBA00022692"/>
    </source>
</evidence>
<evidence type="ECO:0000256" key="5">
    <source>
        <dbReference type="ARBA" id="ARBA00022553"/>
    </source>
</evidence>
<keyword evidence="6" id="KW-0808">Transferase</keyword>
<keyword evidence="7 14" id="KW-0812">Transmembrane</keyword>
<dbReference type="InterPro" id="IPR033480">
    <property type="entry name" value="sCache_2"/>
</dbReference>
<evidence type="ECO:0000256" key="1">
    <source>
        <dbReference type="ARBA" id="ARBA00000085"/>
    </source>
</evidence>
<dbReference type="Pfam" id="PF07730">
    <property type="entry name" value="HisKA_3"/>
    <property type="match status" value="1"/>
</dbReference>
<dbReference type="Gene3D" id="3.30.565.10">
    <property type="entry name" value="Histidine kinase-like ATPase, C-terminal domain"/>
    <property type="match status" value="1"/>
</dbReference>
<evidence type="ECO:0000259" key="15">
    <source>
        <dbReference type="PROSITE" id="PS50109"/>
    </source>
</evidence>
<dbReference type="SMART" id="SM01049">
    <property type="entry name" value="Cache_2"/>
    <property type="match status" value="1"/>
</dbReference>
<dbReference type="PROSITE" id="PS50109">
    <property type="entry name" value="HIS_KIN"/>
    <property type="match status" value="1"/>
</dbReference>
<dbReference type="InterPro" id="IPR017171">
    <property type="entry name" value="Sig_transdc_His_kinase_MctS"/>
</dbReference>
<dbReference type="PANTHER" id="PTHR24421:SF10">
    <property type="entry name" value="NITRATE_NITRITE SENSOR PROTEIN NARQ"/>
    <property type="match status" value="1"/>
</dbReference>
<evidence type="ECO:0000256" key="9">
    <source>
        <dbReference type="ARBA" id="ARBA00022777"/>
    </source>
</evidence>
<dbReference type="InterPro" id="IPR005467">
    <property type="entry name" value="His_kinase_dom"/>
</dbReference>
<comment type="catalytic activity">
    <reaction evidence="1">
        <text>ATP + protein L-histidine = ADP + protein N-phospho-L-histidine.</text>
        <dbReference type="EC" id="2.7.13.3"/>
    </reaction>
</comment>
<dbReference type="GO" id="GO:0046983">
    <property type="term" value="F:protein dimerization activity"/>
    <property type="evidence" value="ECO:0007669"/>
    <property type="project" value="InterPro"/>
</dbReference>
<evidence type="ECO:0000256" key="10">
    <source>
        <dbReference type="ARBA" id="ARBA00022840"/>
    </source>
</evidence>
<feature type="domain" description="Histidine kinase" evidence="15">
    <location>
        <begin position="253"/>
        <end position="451"/>
    </location>
</feature>
<keyword evidence="17" id="KW-1185">Reference proteome</keyword>
<dbReference type="GO" id="GO:0000155">
    <property type="term" value="F:phosphorelay sensor kinase activity"/>
    <property type="evidence" value="ECO:0007669"/>
    <property type="project" value="InterPro"/>
</dbReference>
<comment type="subcellular location">
    <subcellularLocation>
        <location evidence="2">Cell membrane</location>
        <topology evidence="2">Multi-pass membrane protein</topology>
    </subcellularLocation>
</comment>
<keyword evidence="4" id="KW-1003">Cell membrane</keyword>
<dbReference type="Proteomes" id="UP000435138">
    <property type="component" value="Unassembled WGS sequence"/>
</dbReference>
<dbReference type="InterPro" id="IPR050482">
    <property type="entry name" value="Sensor_HK_TwoCompSys"/>
</dbReference>
<dbReference type="SUPFAM" id="SSF55874">
    <property type="entry name" value="ATPase domain of HSP90 chaperone/DNA topoisomerase II/histidine kinase"/>
    <property type="match status" value="1"/>
</dbReference>
<dbReference type="Pfam" id="PF17200">
    <property type="entry name" value="sCache_2"/>
    <property type="match status" value="1"/>
</dbReference>
<dbReference type="EC" id="2.7.13.3" evidence="3"/>
<evidence type="ECO:0000256" key="3">
    <source>
        <dbReference type="ARBA" id="ARBA00012438"/>
    </source>
</evidence>
<dbReference type="EMBL" id="WIXI01000042">
    <property type="protein sequence ID" value="MQY46789.1"/>
    <property type="molecule type" value="Genomic_DNA"/>
</dbReference>
<proteinExistence type="predicted"/>
<gene>
    <name evidence="16" type="ORF">GAO09_12185</name>
</gene>
<accession>A0A6A8A7Q6</accession>
<feature type="transmembrane region" description="Helical" evidence="14">
    <location>
        <begin position="203"/>
        <end position="226"/>
    </location>
</feature>
<dbReference type="CDD" id="cd16917">
    <property type="entry name" value="HATPase_UhpB-NarQ-NarX-like"/>
    <property type="match status" value="1"/>
</dbReference>
<keyword evidence="11 14" id="KW-1133">Transmembrane helix</keyword>
<keyword evidence="8" id="KW-0547">Nucleotide-binding</keyword>
<reference evidence="16 17" key="1">
    <citation type="submission" date="2019-11" db="EMBL/GenBank/DDBJ databases">
        <title>Genome analysis of Rhizobacterium cereale a novel genus and species isolated from maize roots in North Spain.</title>
        <authorList>
            <person name="Menendez E."/>
            <person name="Flores-Felix J.D."/>
            <person name="Ramirez-Bahena M.-H."/>
            <person name="Igual J.M."/>
            <person name="Garcia-Fraile P."/>
            <person name="Peix A."/>
            <person name="Velazquez E."/>
        </authorList>
    </citation>
    <scope>NUCLEOTIDE SEQUENCE [LARGE SCALE GENOMIC DNA]</scope>
    <source>
        <strain evidence="16 17">RZME27</strain>
    </source>
</reference>
<dbReference type="RefSeq" id="WP_153354273.1">
    <property type="nucleotide sequence ID" value="NZ_WIXI01000042.1"/>
</dbReference>
<keyword evidence="10" id="KW-0067">ATP-binding</keyword>
<dbReference type="SMART" id="SM00387">
    <property type="entry name" value="HATPase_c"/>
    <property type="match status" value="1"/>
</dbReference>
<protein>
    <recommendedName>
        <fullName evidence="3">histidine kinase</fullName>
        <ecNumber evidence="3">2.7.13.3</ecNumber>
    </recommendedName>
</protein>
<evidence type="ECO:0000256" key="4">
    <source>
        <dbReference type="ARBA" id="ARBA00022475"/>
    </source>
</evidence>
<evidence type="ECO:0000256" key="12">
    <source>
        <dbReference type="ARBA" id="ARBA00023012"/>
    </source>
</evidence>
<evidence type="ECO:0000256" key="8">
    <source>
        <dbReference type="ARBA" id="ARBA00022741"/>
    </source>
</evidence>
<evidence type="ECO:0000256" key="14">
    <source>
        <dbReference type="SAM" id="Phobius"/>
    </source>
</evidence>
<dbReference type="Gene3D" id="1.20.5.1930">
    <property type="match status" value="1"/>
</dbReference>
<dbReference type="InterPro" id="IPR011712">
    <property type="entry name" value="Sig_transdc_His_kin_sub3_dim/P"/>
</dbReference>
<sequence>MSLRHQIIALTVIPLIVAILTVTTFITLQSANLIGSSIGTFERNMLKAKETELLNMTNLALSAIQGIYQAAGPDDEAAKEKVREILTSLDYGQDGYFFAYDYDGNNIVHPRQTYRPGRNWLDLTDPDGDHVIANLIGKAKAGGGLHQYKWQKPSSGEMADKLSFAVGLDKWKWMLGTGVYLDDVFLQTAAAKADLRANIRRTFTIVALTALPSVLLVFAACILVTLRERRMADGKLKELTKRIIGAQEQERARLARELHDGISQNLVGVRYAIDLASRKVKSGANDAAQAIGKGADALNGAIKEVRRLSHDLRPRALDDLGLSAALQALLSEFFERTGIAMSLDAAPFRDTLKPEAATALYRVAQEALHNIEKHSGATRGDIKVWTVTGRVRMTVSDNGGGFEKSAKRNASSEGGLGIRNMQERMAHFGGVLLIRSAEDGTTLTAMLPRSASLAAIKTKDAA</sequence>
<dbReference type="Gene3D" id="3.30.450.20">
    <property type="entry name" value="PAS domain"/>
    <property type="match status" value="1"/>
</dbReference>
<evidence type="ECO:0000313" key="17">
    <source>
        <dbReference type="Proteomes" id="UP000435138"/>
    </source>
</evidence>
<evidence type="ECO:0000256" key="6">
    <source>
        <dbReference type="ARBA" id="ARBA00022679"/>
    </source>
</evidence>
<keyword evidence="13 14" id="KW-0472">Membrane</keyword>
<organism evidence="16 17">
    <name type="scientific">Endobacterium cereale</name>
    <dbReference type="NCBI Taxonomy" id="2663029"/>
    <lineage>
        <taxon>Bacteria</taxon>
        <taxon>Pseudomonadati</taxon>
        <taxon>Pseudomonadota</taxon>
        <taxon>Alphaproteobacteria</taxon>
        <taxon>Hyphomicrobiales</taxon>
        <taxon>Rhizobiaceae</taxon>
        <taxon>Endobacterium</taxon>
    </lineage>
</organism>
<evidence type="ECO:0000313" key="16">
    <source>
        <dbReference type="EMBL" id="MQY46789.1"/>
    </source>
</evidence>
<dbReference type="Pfam" id="PF02518">
    <property type="entry name" value="HATPase_c"/>
    <property type="match status" value="1"/>
</dbReference>
<keyword evidence="9 16" id="KW-0418">Kinase</keyword>
<comment type="caution">
    <text evidence="16">The sequence shown here is derived from an EMBL/GenBank/DDBJ whole genome shotgun (WGS) entry which is preliminary data.</text>
</comment>
<keyword evidence="5" id="KW-0597">Phosphoprotein</keyword>
<evidence type="ECO:0000256" key="13">
    <source>
        <dbReference type="ARBA" id="ARBA00023136"/>
    </source>
</evidence>
<dbReference type="GO" id="GO:0005886">
    <property type="term" value="C:plasma membrane"/>
    <property type="evidence" value="ECO:0007669"/>
    <property type="project" value="UniProtKB-SubCell"/>
</dbReference>
<dbReference type="InterPro" id="IPR003594">
    <property type="entry name" value="HATPase_dom"/>
</dbReference>
<dbReference type="PANTHER" id="PTHR24421">
    <property type="entry name" value="NITRATE/NITRITE SENSOR PROTEIN NARX-RELATED"/>
    <property type="match status" value="1"/>
</dbReference>
<evidence type="ECO:0000256" key="2">
    <source>
        <dbReference type="ARBA" id="ARBA00004651"/>
    </source>
</evidence>
<dbReference type="InterPro" id="IPR036890">
    <property type="entry name" value="HATPase_C_sf"/>
</dbReference>
<feature type="transmembrane region" description="Helical" evidence="14">
    <location>
        <begin position="7"/>
        <end position="28"/>
    </location>
</feature>
<name>A0A6A8A7Q6_9HYPH</name>